<accession>A0A2R6B089</accession>
<evidence type="ECO:0000256" key="1">
    <source>
        <dbReference type="ARBA" id="ARBA00005023"/>
    </source>
</evidence>
<evidence type="ECO:0000259" key="10">
    <source>
        <dbReference type="Pfam" id="PF07969"/>
    </source>
</evidence>
<dbReference type="EC" id="3.5.2.7" evidence="2 9"/>
<keyword evidence="4" id="KW-0479">Metal-binding</keyword>
<evidence type="ECO:0000256" key="9">
    <source>
        <dbReference type="NCBIfam" id="TIGR01224"/>
    </source>
</evidence>
<evidence type="ECO:0000313" key="12">
    <source>
        <dbReference type="Proteomes" id="UP000240322"/>
    </source>
</evidence>
<dbReference type="Proteomes" id="UP000240322">
    <property type="component" value="Unassembled WGS sequence"/>
</dbReference>
<dbReference type="Gene3D" id="2.30.40.10">
    <property type="entry name" value="Urease, subunit C, domain 1"/>
    <property type="match status" value="1"/>
</dbReference>
<dbReference type="InterPro" id="IPR013108">
    <property type="entry name" value="Amidohydro_3"/>
</dbReference>
<keyword evidence="3" id="KW-0963">Cytoplasm</keyword>
<evidence type="ECO:0000256" key="8">
    <source>
        <dbReference type="ARBA" id="ARBA00023004"/>
    </source>
</evidence>
<protein>
    <recommendedName>
        <fullName evidence="2 9">Imidazolonepropionase</fullName>
        <ecNumber evidence="2 9">3.5.2.7</ecNumber>
    </recommendedName>
</protein>
<comment type="caution">
    <text evidence="11">The sequence shown here is derived from an EMBL/GenBank/DDBJ whole genome shotgun (WGS) entry which is preliminary data.</text>
</comment>
<dbReference type="GO" id="GO:0050480">
    <property type="term" value="F:imidazolonepropionase activity"/>
    <property type="evidence" value="ECO:0007669"/>
    <property type="project" value="UniProtKB-UniRule"/>
</dbReference>
<evidence type="ECO:0000256" key="3">
    <source>
        <dbReference type="ARBA" id="ARBA00022490"/>
    </source>
</evidence>
<evidence type="ECO:0000256" key="5">
    <source>
        <dbReference type="ARBA" id="ARBA00022801"/>
    </source>
</evidence>
<keyword evidence="8" id="KW-0408">Iron</keyword>
<gene>
    <name evidence="11" type="ORF">B9Q03_02320</name>
</gene>
<dbReference type="PANTHER" id="PTHR42752:SF1">
    <property type="entry name" value="IMIDAZOLONEPROPIONASE-RELATED"/>
    <property type="match status" value="1"/>
</dbReference>
<keyword evidence="6" id="KW-0369">Histidine metabolism</keyword>
<organism evidence="11 12">
    <name type="scientific">Candidatus Marsarchaeota G2 archaeon OSP_D</name>
    <dbReference type="NCBI Taxonomy" id="1978157"/>
    <lineage>
        <taxon>Archaea</taxon>
        <taxon>Candidatus Marsarchaeota</taxon>
        <taxon>Candidatus Marsarchaeota group 2</taxon>
    </lineage>
</organism>
<evidence type="ECO:0000256" key="7">
    <source>
        <dbReference type="ARBA" id="ARBA00022833"/>
    </source>
</evidence>
<name>A0A2R6B089_9ARCH</name>
<dbReference type="InterPro" id="IPR011059">
    <property type="entry name" value="Metal-dep_hydrolase_composite"/>
</dbReference>
<dbReference type="Gene3D" id="3.20.20.140">
    <property type="entry name" value="Metal-dependent hydrolases"/>
    <property type="match status" value="1"/>
</dbReference>
<feature type="domain" description="Amidohydrolase 3" evidence="10">
    <location>
        <begin position="112"/>
        <end position="382"/>
    </location>
</feature>
<keyword evidence="5" id="KW-0378">Hydrolase</keyword>
<dbReference type="EMBL" id="NEXE01000011">
    <property type="protein sequence ID" value="PSN92061.1"/>
    <property type="molecule type" value="Genomic_DNA"/>
</dbReference>
<proteinExistence type="predicted"/>
<dbReference type="GO" id="GO:0019556">
    <property type="term" value="P:L-histidine catabolic process to glutamate and formamide"/>
    <property type="evidence" value="ECO:0007669"/>
    <property type="project" value="UniProtKB-UniRule"/>
</dbReference>
<evidence type="ECO:0000256" key="2">
    <source>
        <dbReference type="ARBA" id="ARBA00012864"/>
    </source>
</evidence>
<dbReference type="InterPro" id="IPR032466">
    <property type="entry name" value="Metal_Hydrolase"/>
</dbReference>
<evidence type="ECO:0000256" key="4">
    <source>
        <dbReference type="ARBA" id="ARBA00022723"/>
    </source>
</evidence>
<evidence type="ECO:0000256" key="6">
    <source>
        <dbReference type="ARBA" id="ARBA00022808"/>
    </source>
</evidence>
<dbReference type="GO" id="GO:0046872">
    <property type="term" value="F:metal ion binding"/>
    <property type="evidence" value="ECO:0007669"/>
    <property type="project" value="UniProtKB-KW"/>
</dbReference>
<reference evidence="11 12" key="1">
    <citation type="submission" date="2017-04" db="EMBL/GenBank/DDBJ databases">
        <title>Novel microbial lineages endemic to geothermal iron-oxide mats fill important gaps in the evolutionary history of Archaea.</title>
        <authorList>
            <person name="Jay Z.J."/>
            <person name="Beam J.P."/>
            <person name="Dlakic M."/>
            <person name="Rusch D.B."/>
            <person name="Kozubal M.A."/>
            <person name="Inskeep W.P."/>
        </authorList>
    </citation>
    <scope>NUCLEOTIDE SEQUENCE [LARGE SCALE GENOMIC DNA]</scope>
    <source>
        <strain evidence="11">OSP_D</strain>
    </source>
</reference>
<dbReference type="GO" id="GO:0005737">
    <property type="term" value="C:cytoplasm"/>
    <property type="evidence" value="ECO:0007669"/>
    <property type="project" value="UniProtKB-UniRule"/>
</dbReference>
<dbReference type="AlphaFoldDB" id="A0A2R6B089"/>
<dbReference type="InterPro" id="IPR005920">
    <property type="entry name" value="HutI"/>
</dbReference>
<dbReference type="PANTHER" id="PTHR42752">
    <property type="entry name" value="IMIDAZOLONEPROPIONASE"/>
    <property type="match status" value="1"/>
</dbReference>
<keyword evidence="7" id="KW-0862">Zinc</keyword>
<dbReference type="Pfam" id="PF07969">
    <property type="entry name" value="Amidohydro_3"/>
    <property type="match status" value="1"/>
</dbReference>
<dbReference type="NCBIfam" id="TIGR01224">
    <property type="entry name" value="hutI"/>
    <property type="match status" value="1"/>
</dbReference>
<sequence length="413" mass="44696">MMVDYLFRCGRLITPQAPCELGAGANLLTKEDWGLAVAGGRIVDVGEWSKLRGVHEPRGVIDFSDYSVFPGLVDPHTHLLYYGNRSDELAWKLEGLSYTEIAARGGGIMRTVRYTRSAADDELLAASAKRVRGLLSSGVTTLEIKSGYGLSFDSEVRLLSLINTLKERVEARVLSTLLSAHAVPEEYGGHVSDYIEQVVLRTVDYASTTRLADFVDVFCEPGYFSVEEARRILVYAKQRGMNVRLHADEFQDSGGAALAAEVGALSADHLAQANPHGLARMAERGVVGVILPLLFHYSMIKPPPVDKFRVKGLVIGLGTDLNPNCQADSMLAAMNHAVYALRLRPAEALCAASVNSALALGLSDVGCLKPGYSADIAVYDVEGEADLVSRLGRSPLVFSMCRGRPIRNEGVNI</sequence>
<dbReference type="SUPFAM" id="SSF51556">
    <property type="entry name" value="Metallo-dependent hydrolases"/>
    <property type="match status" value="1"/>
</dbReference>
<comment type="pathway">
    <text evidence="1">Amino-acid degradation.</text>
</comment>
<evidence type="ECO:0000313" key="11">
    <source>
        <dbReference type="EMBL" id="PSN92061.1"/>
    </source>
</evidence>
<dbReference type="SUPFAM" id="SSF51338">
    <property type="entry name" value="Composite domain of metallo-dependent hydrolases"/>
    <property type="match status" value="1"/>
</dbReference>